<dbReference type="AlphaFoldDB" id="A0A2J8AAN8"/>
<evidence type="ECO:0000313" key="3">
    <source>
        <dbReference type="EMBL" id="PNH09588.1"/>
    </source>
</evidence>
<organism evidence="3 4">
    <name type="scientific">Tetrabaena socialis</name>
    <dbReference type="NCBI Taxonomy" id="47790"/>
    <lineage>
        <taxon>Eukaryota</taxon>
        <taxon>Viridiplantae</taxon>
        <taxon>Chlorophyta</taxon>
        <taxon>core chlorophytes</taxon>
        <taxon>Chlorophyceae</taxon>
        <taxon>CS clade</taxon>
        <taxon>Chlamydomonadales</taxon>
        <taxon>Tetrabaenaceae</taxon>
        <taxon>Tetrabaena</taxon>
    </lineage>
</organism>
<sequence>MGMQQGPPSGRTPRGGAAPPKPSHLRGRRTAAVSWARLSAERVLRAALLLVAAAVLVGGAVVRGQDVVLTSSSAGCMSDRPPGKPTNLKAVPKDGKVLLSWGPPAEGACVERYVVNVQRGEIYRSGDQSTSTGAYKAVVDGLTNGVLYTFVVQSYSSKFMTGGVAQVSATPSDLCISTDRPGKPTNVRVQTWDGGARLCWDGVDNNACVDEYRLSAAMVGGPGSRSSPGGRKITKGNCASITGLVNDAKYKFEVVPYAEDHGEGAIGSVSAVVGAAAAGRNGWKCKSVDGCHPSRPGLCSAGGGCPAVRRMGQCGVPAMSDVDWVNKEVTQWCGSDCPCELTPAQGGSLMGGSGAGGGGRFGRLPGAGAGAGGFGSGGSAGGFGSGGNAGAFGSGGNAGGFGSGGSAGSSGNGLFGGLSSLGSDVGGNGFGSSGTMSSSGVGGTGSSDGGLFGLLPGGGAGGFISGPTGSDNAGNSGTGWFDSLTGRDGVIGGSGIADSGFGSSGGSLAAREGEREAAGGTSTGGSFFGMSGLGGGGGGTSGGGSSSSGGGLFPGGFSGGGGSGAAAAGVAPWGSAFSGLGGGLGSTGGAGGAGAGAGVGGGAVLDGLSNTRTGTGQVVGGIAQGLVDQGTIGNAAGLVAQQIVSDRVNSAVKSFLSGADRSKR</sequence>
<dbReference type="OrthoDB" id="546985at2759"/>
<gene>
    <name evidence="3" type="ORF">TSOC_003774</name>
</gene>
<accession>A0A2J8AAN8</accession>
<feature type="compositionally biased region" description="Gly residues" evidence="1">
    <location>
        <begin position="521"/>
        <end position="547"/>
    </location>
</feature>
<dbReference type="InterPro" id="IPR013783">
    <property type="entry name" value="Ig-like_fold"/>
</dbReference>
<keyword evidence="4" id="KW-1185">Reference proteome</keyword>
<dbReference type="SUPFAM" id="SSF49265">
    <property type="entry name" value="Fibronectin type III"/>
    <property type="match status" value="1"/>
</dbReference>
<dbReference type="InterPro" id="IPR003961">
    <property type="entry name" value="FN3_dom"/>
</dbReference>
<comment type="caution">
    <text evidence="3">The sequence shown here is derived from an EMBL/GenBank/DDBJ whole genome shotgun (WGS) entry which is preliminary data.</text>
</comment>
<feature type="region of interest" description="Disordered" evidence="1">
    <location>
        <begin position="1"/>
        <end position="28"/>
    </location>
</feature>
<feature type="domain" description="Fibronectin type-III" evidence="2">
    <location>
        <begin position="81"/>
        <end position="181"/>
    </location>
</feature>
<evidence type="ECO:0000256" key="1">
    <source>
        <dbReference type="SAM" id="MobiDB-lite"/>
    </source>
</evidence>
<dbReference type="InterPro" id="IPR036116">
    <property type="entry name" value="FN3_sf"/>
</dbReference>
<name>A0A2J8AAN8_9CHLO</name>
<proteinExistence type="predicted"/>
<evidence type="ECO:0000313" key="4">
    <source>
        <dbReference type="Proteomes" id="UP000236333"/>
    </source>
</evidence>
<dbReference type="CDD" id="cd00063">
    <property type="entry name" value="FN3"/>
    <property type="match status" value="2"/>
</dbReference>
<reference evidence="3 4" key="1">
    <citation type="journal article" date="2017" name="Mol. Biol. Evol.">
        <title>The 4-celled Tetrabaena socialis nuclear genome reveals the essential components for genetic control of cell number at the origin of multicellularity in the volvocine lineage.</title>
        <authorList>
            <person name="Featherston J."/>
            <person name="Arakaki Y."/>
            <person name="Hanschen E.R."/>
            <person name="Ferris P.J."/>
            <person name="Michod R.E."/>
            <person name="Olson B.J.S.C."/>
            <person name="Nozaki H."/>
            <person name="Durand P.M."/>
        </authorList>
    </citation>
    <scope>NUCLEOTIDE SEQUENCE [LARGE SCALE GENOMIC DNA]</scope>
    <source>
        <strain evidence="3 4">NIES-571</strain>
    </source>
</reference>
<feature type="region of interest" description="Disordered" evidence="1">
    <location>
        <begin position="502"/>
        <end position="547"/>
    </location>
</feature>
<dbReference type="EMBL" id="PGGS01000084">
    <property type="protein sequence ID" value="PNH09588.1"/>
    <property type="molecule type" value="Genomic_DNA"/>
</dbReference>
<dbReference type="SMART" id="SM00060">
    <property type="entry name" value="FN3"/>
    <property type="match status" value="2"/>
</dbReference>
<evidence type="ECO:0000259" key="2">
    <source>
        <dbReference type="PROSITE" id="PS50853"/>
    </source>
</evidence>
<dbReference type="Gene3D" id="2.60.40.10">
    <property type="entry name" value="Immunoglobulins"/>
    <property type="match status" value="2"/>
</dbReference>
<dbReference type="PROSITE" id="PS50853">
    <property type="entry name" value="FN3"/>
    <property type="match status" value="1"/>
</dbReference>
<dbReference type="Proteomes" id="UP000236333">
    <property type="component" value="Unassembled WGS sequence"/>
</dbReference>
<protein>
    <submittedName>
        <fullName evidence="3">Nuclear pore complex protein</fullName>
    </submittedName>
</protein>